<dbReference type="Pfam" id="PF03959">
    <property type="entry name" value="FSH1"/>
    <property type="match status" value="1"/>
</dbReference>
<dbReference type="InterPro" id="IPR029058">
    <property type="entry name" value="AB_hydrolase_fold"/>
</dbReference>
<keyword evidence="1" id="KW-1133">Transmembrane helix</keyword>
<dbReference type="PANTHER" id="PTHR12277:SF81">
    <property type="entry name" value="PROTEIN ABHD13"/>
    <property type="match status" value="1"/>
</dbReference>
<dbReference type="EMBL" id="VIKR01000001">
    <property type="protein sequence ID" value="TQV77103.1"/>
    <property type="molecule type" value="Genomic_DNA"/>
</dbReference>
<organism evidence="3 4">
    <name type="scientific">Aliikangiella marina</name>
    <dbReference type="NCBI Taxonomy" id="1712262"/>
    <lineage>
        <taxon>Bacteria</taxon>
        <taxon>Pseudomonadati</taxon>
        <taxon>Pseudomonadota</taxon>
        <taxon>Gammaproteobacteria</taxon>
        <taxon>Oceanospirillales</taxon>
        <taxon>Pleioneaceae</taxon>
        <taxon>Aliikangiella</taxon>
    </lineage>
</organism>
<proteinExistence type="predicted"/>
<gene>
    <name evidence="3" type="ORF">FLL45_03900</name>
</gene>
<evidence type="ECO:0000313" key="4">
    <source>
        <dbReference type="Proteomes" id="UP000317839"/>
    </source>
</evidence>
<dbReference type="InterPro" id="IPR005645">
    <property type="entry name" value="FSH-like_dom"/>
</dbReference>
<reference evidence="3 4" key="1">
    <citation type="submission" date="2019-06" db="EMBL/GenBank/DDBJ databases">
        <title>Draft genome of Aliikangiella marina GYP-15.</title>
        <authorList>
            <person name="Wang G."/>
        </authorList>
    </citation>
    <scope>NUCLEOTIDE SEQUENCE [LARGE SCALE GENOMIC DNA]</scope>
    <source>
        <strain evidence="3 4">GYP-15</strain>
    </source>
</reference>
<dbReference type="PANTHER" id="PTHR12277">
    <property type="entry name" value="ALPHA/BETA HYDROLASE DOMAIN-CONTAINING PROTEIN"/>
    <property type="match status" value="1"/>
</dbReference>
<keyword evidence="4" id="KW-1185">Reference proteome</keyword>
<accession>A0A545TIR3</accession>
<feature type="domain" description="Serine hydrolase" evidence="2">
    <location>
        <begin position="111"/>
        <end position="222"/>
    </location>
</feature>
<evidence type="ECO:0000313" key="3">
    <source>
        <dbReference type="EMBL" id="TQV77103.1"/>
    </source>
</evidence>
<dbReference type="OrthoDB" id="9798884at2"/>
<keyword evidence="1" id="KW-0472">Membrane</keyword>
<dbReference type="SUPFAM" id="SSF53474">
    <property type="entry name" value="alpha/beta-Hydrolases"/>
    <property type="match status" value="1"/>
</dbReference>
<dbReference type="Proteomes" id="UP000317839">
    <property type="component" value="Unassembled WGS sequence"/>
</dbReference>
<evidence type="ECO:0000256" key="1">
    <source>
        <dbReference type="SAM" id="Phobius"/>
    </source>
</evidence>
<dbReference type="Gene3D" id="3.40.50.1820">
    <property type="entry name" value="alpha/beta hydrolase"/>
    <property type="match status" value="1"/>
</dbReference>
<dbReference type="AlphaFoldDB" id="A0A545TIR3"/>
<sequence length="255" mass="28654">MVKSLLTNLVIIYLIACLGLYLMQRSFLYYPQPSYPPNGADKLTFQNQQQKLTGWLVNPGKDKLLFYYGGNAEPVEMNAEFFEAMLPDWSVLLMPYRGYGVNPGSPTEEGLYSDALFIYDQIADNYQKTALMGRSLGSGVATYVASKRDNNGTILITPYDSIVNVAKEHYRFFPVSWLVKDKYDSISRAPLINKPVLMLIAANDNIIAPRRSEALAEAFPADRLLKKVIVNTDHNNIGASAEYIQSIKSFLDNIK</sequence>
<protein>
    <submittedName>
        <fullName evidence="3">Alpha/beta hydrolase</fullName>
    </submittedName>
</protein>
<keyword evidence="3" id="KW-0378">Hydrolase</keyword>
<keyword evidence="1" id="KW-0812">Transmembrane</keyword>
<feature type="transmembrane region" description="Helical" evidence="1">
    <location>
        <begin position="6"/>
        <end position="23"/>
    </location>
</feature>
<name>A0A545TIR3_9GAMM</name>
<evidence type="ECO:0000259" key="2">
    <source>
        <dbReference type="Pfam" id="PF03959"/>
    </source>
</evidence>
<dbReference type="GO" id="GO:0016787">
    <property type="term" value="F:hydrolase activity"/>
    <property type="evidence" value="ECO:0007669"/>
    <property type="project" value="UniProtKB-KW"/>
</dbReference>
<comment type="caution">
    <text evidence="3">The sequence shown here is derived from an EMBL/GenBank/DDBJ whole genome shotgun (WGS) entry which is preliminary data.</text>
</comment>